<evidence type="ECO:0000256" key="3">
    <source>
        <dbReference type="SAM" id="MobiDB-lite"/>
    </source>
</evidence>
<dbReference type="GO" id="GO:0003677">
    <property type="term" value="F:DNA binding"/>
    <property type="evidence" value="ECO:0007669"/>
    <property type="project" value="InterPro"/>
</dbReference>
<keyword evidence="6" id="KW-1185">Reference proteome</keyword>
<proteinExistence type="inferred from homology"/>
<reference evidence="5 6" key="1">
    <citation type="submission" date="2019-06" db="EMBL/GenBank/DDBJ databases">
        <title>Whole genome shotgun sequence of Cellulomonas uda NBRC 3747.</title>
        <authorList>
            <person name="Hosoyama A."/>
            <person name="Uohara A."/>
            <person name="Ohji S."/>
            <person name="Ichikawa N."/>
        </authorList>
    </citation>
    <scope>NUCLEOTIDE SEQUENCE [LARGE SCALE GENOMIC DNA]</scope>
    <source>
        <strain evidence="5 6">NBRC 3747</strain>
    </source>
</reference>
<evidence type="ECO:0000259" key="4">
    <source>
        <dbReference type="SMART" id="SM00470"/>
    </source>
</evidence>
<dbReference type="GO" id="GO:0007059">
    <property type="term" value="P:chromosome segregation"/>
    <property type="evidence" value="ECO:0007669"/>
    <property type="project" value="UniProtKB-KW"/>
</dbReference>
<dbReference type="Gene3D" id="3.90.1530.30">
    <property type="match status" value="1"/>
</dbReference>
<accession>A0A4Y3KAD6</accession>
<evidence type="ECO:0000256" key="1">
    <source>
        <dbReference type="ARBA" id="ARBA00006295"/>
    </source>
</evidence>
<comment type="caution">
    <text evidence="5">The sequence shown here is derived from an EMBL/GenBank/DDBJ whole genome shotgun (WGS) entry which is preliminary data.</text>
</comment>
<dbReference type="InterPro" id="IPR004437">
    <property type="entry name" value="ParB/RepB/Spo0J"/>
</dbReference>
<gene>
    <name evidence="5" type="ORF">CUD01_03990</name>
</gene>
<comment type="similarity">
    <text evidence="1">Belongs to the ParB family.</text>
</comment>
<dbReference type="PANTHER" id="PTHR33375:SF1">
    <property type="entry name" value="CHROMOSOME-PARTITIONING PROTEIN PARB-RELATED"/>
    <property type="match status" value="1"/>
</dbReference>
<dbReference type="Pfam" id="PF02195">
    <property type="entry name" value="ParB_N"/>
    <property type="match status" value="1"/>
</dbReference>
<name>A0A4Y3KAD6_CELUD</name>
<dbReference type="InterPro" id="IPR050336">
    <property type="entry name" value="Chromosome_partition/occlusion"/>
</dbReference>
<dbReference type="PANTHER" id="PTHR33375">
    <property type="entry name" value="CHROMOSOME-PARTITIONING PROTEIN PARB-RELATED"/>
    <property type="match status" value="1"/>
</dbReference>
<sequence>MARRTSVPDVAPTSSSSSALDALTAQPTAGGDSHAVLVPLERLRPHPHNPRKDLGDLSELTKSIRAHGVRQNLLVVVDPDDPDAYRIVIGHRRAAAARAADLTAVPVVVDRGLDEISQRELMLVENLQRVDLTPVEEADGYQDLLDLGVDVATIAAHTGRSETTVRARLRLVPLPDKARAAIHARDITLEDAAALADLPESKQKSLVKALGTNNFRHQMATVRSELEQERQMAPLLQVLADANATELKANEWATPEGSTRHMGDIRGSRAAEFAAELATAIGPGWSWRWYYGAVHLYRPHTLEEAQEAAKADARRTAWEAERDERNAKEAAERAVRTEFATVTAATRREFLEHLIHDRKTLTKDQTATLLDYVATEVVEQPWAGQYWQGAFRGHSIPVDTDSADALVGWLRITLPYDHVSSYHRQEHLPIVAAAAADLSAPQRLLAALAAAVEPIGQTTWQNGGRSVTTARWYALLEQLGYVVSDAERAALVVPLDDDEEPDDEDGAS</sequence>
<protein>
    <submittedName>
        <fullName evidence="5">Chromosome partitioning protein ParB</fullName>
    </submittedName>
</protein>
<dbReference type="GO" id="GO:0005694">
    <property type="term" value="C:chromosome"/>
    <property type="evidence" value="ECO:0007669"/>
    <property type="project" value="TreeGrafter"/>
</dbReference>
<evidence type="ECO:0000313" key="6">
    <source>
        <dbReference type="Proteomes" id="UP000315842"/>
    </source>
</evidence>
<keyword evidence="2" id="KW-0159">Chromosome partition</keyword>
<dbReference type="InterPro" id="IPR036086">
    <property type="entry name" value="ParB/Sulfiredoxin_sf"/>
</dbReference>
<feature type="region of interest" description="Disordered" evidence="3">
    <location>
        <begin position="1"/>
        <end position="31"/>
    </location>
</feature>
<evidence type="ECO:0000256" key="2">
    <source>
        <dbReference type="ARBA" id="ARBA00022829"/>
    </source>
</evidence>
<dbReference type="Proteomes" id="UP000315842">
    <property type="component" value="Unassembled WGS sequence"/>
</dbReference>
<feature type="domain" description="ParB-like N-terminal" evidence="4">
    <location>
        <begin position="36"/>
        <end position="127"/>
    </location>
</feature>
<organism evidence="5 6">
    <name type="scientific">Cellulomonas uda</name>
    <dbReference type="NCBI Taxonomy" id="1714"/>
    <lineage>
        <taxon>Bacteria</taxon>
        <taxon>Bacillati</taxon>
        <taxon>Actinomycetota</taxon>
        <taxon>Actinomycetes</taxon>
        <taxon>Micrococcales</taxon>
        <taxon>Cellulomonadaceae</taxon>
        <taxon>Cellulomonas</taxon>
    </lineage>
</organism>
<dbReference type="InterPro" id="IPR041468">
    <property type="entry name" value="HTH_ParB/Spo0J"/>
</dbReference>
<dbReference type="AlphaFoldDB" id="A0A4Y3KAD6"/>
<dbReference type="InterPro" id="IPR003115">
    <property type="entry name" value="ParB_N"/>
</dbReference>
<dbReference type="EMBL" id="BJLP01000004">
    <property type="protein sequence ID" value="GEA79955.1"/>
    <property type="molecule type" value="Genomic_DNA"/>
</dbReference>
<dbReference type="Gene3D" id="1.10.10.2830">
    <property type="match status" value="1"/>
</dbReference>
<dbReference type="NCBIfam" id="TIGR00180">
    <property type="entry name" value="parB_part"/>
    <property type="match status" value="1"/>
</dbReference>
<dbReference type="Pfam" id="PF17762">
    <property type="entry name" value="HTH_ParB"/>
    <property type="match status" value="1"/>
</dbReference>
<dbReference type="RefSeq" id="WP_141318293.1">
    <property type="nucleotide sequence ID" value="NZ_BJLP01000004.1"/>
</dbReference>
<feature type="compositionally biased region" description="Low complexity" evidence="3">
    <location>
        <begin position="7"/>
        <end position="25"/>
    </location>
</feature>
<dbReference type="SMART" id="SM00470">
    <property type="entry name" value="ParB"/>
    <property type="match status" value="1"/>
</dbReference>
<dbReference type="SUPFAM" id="SSF110849">
    <property type="entry name" value="ParB/Sulfiredoxin"/>
    <property type="match status" value="1"/>
</dbReference>
<evidence type="ECO:0000313" key="5">
    <source>
        <dbReference type="EMBL" id="GEA79955.1"/>
    </source>
</evidence>